<reference evidence="13 14" key="1">
    <citation type="submission" date="2021-02" db="EMBL/GenBank/DDBJ databases">
        <title>Complete genome of Desulfoluna sp. strain ASN36.</title>
        <authorList>
            <person name="Takahashi A."/>
            <person name="Kojima H."/>
            <person name="Fukui M."/>
        </authorList>
    </citation>
    <scope>NUCLEOTIDE SEQUENCE [LARGE SCALE GENOMIC DNA]</scope>
    <source>
        <strain evidence="13 14">ASN36</strain>
    </source>
</reference>
<comment type="subcellular location">
    <subcellularLocation>
        <location evidence="1">Cytoplasm</location>
    </subcellularLocation>
</comment>
<dbReference type="EMBL" id="AP024488">
    <property type="protein sequence ID" value="BCS97256.1"/>
    <property type="molecule type" value="Genomic_DNA"/>
</dbReference>
<protein>
    <recommendedName>
        <fullName evidence="12">Sigma-54 factor interaction domain-containing protein</fullName>
    </recommendedName>
</protein>
<keyword evidence="6" id="KW-0067">ATP-binding</keyword>
<feature type="domain" description="Sigma-54 factor interaction" evidence="12">
    <location>
        <begin position="185"/>
        <end position="414"/>
    </location>
</feature>
<keyword evidence="3" id="KW-0678">Repressor</keyword>
<dbReference type="SUPFAM" id="SSF46689">
    <property type="entry name" value="Homeodomain-like"/>
    <property type="match status" value="1"/>
</dbReference>
<evidence type="ECO:0000256" key="1">
    <source>
        <dbReference type="ARBA" id="ARBA00004496"/>
    </source>
</evidence>
<dbReference type="InterPro" id="IPR025662">
    <property type="entry name" value="Sigma_54_int_dom_ATP-bd_1"/>
</dbReference>
<dbReference type="InterPro" id="IPR025944">
    <property type="entry name" value="Sigma_54_int_dom_CS"/>
</dbReference>
<dbReference type="Pfam" id="PF13185">
    <property type="entry name" value="GAF_2"/>
    <property type="match status" value="1"/>
</dbReference>
<dbReference type="Pfam" id="PF25601">
    <property type="entry name" value="AAA_lid_14"/>
    <property type="match status" value="1"/>
</dbReference>
<dbReference type="PRINTS" id="PR01590">
    <property type="entry name" value="HTHFIS"/>
</dbReference>
<sequence length="499" mass="56198">MSNERHLLQRDFYRLLLRMEGETESPDKALSEALSLMVGITQSQLGYVELRDLNNQVWWSTHELSDNDVDLVRQRISTGIIAETLTRGETIVTPSAFLDERFKDNHSVRTARIEAVLCAPISDNETKGVIYLESDRGFGFDADDHVTEAELFSRKFSPLLKQFKRRLLGAPNHDDILASSRAQGMMGQSDAWIQVLKEASTVAHFDVTLLLTGETGTGKTQLARYIHTLSSRREAPFVHVNCANLPDNLVESELFGAVRGAHSGAYADLPGKIEAAAGGTLFLDEVGELPMPVQAKFLQFVEEGVYYPLGALTPRKVDARIITASNINFEQAIEAKTFRADLFYRLSVVQQNLPSLDQRREDIAELVSYFTEKHCRHFNIPLLTVTPDTLDDLSRRHYPGNIRQLENLVQRAIVRASTAGSATITGTHTEKDRAQLAVAPSDHTYREGKEEWEREFILKHLRENRWNVSQTARKLGVSRSQLNNLVKQHQLEREFGSAS</sequence>
<evidence type="ECO:0000256" key="5">
    <source>
        <dbReference type="ARBA" id="ARBA00022741"/>
    </source>
</evidence>
<keyword evidence="4" id="KW-0597">Phosphoprotein</keyword>
<dbReference type="Proteomes" id="UP001320148">
    <property type="component" value="Chromosome"/>
</dbReference>
<dbReference type="InterPro" id="IPR027417">
    <property type="entry name" value="P-loop_NTPase"/>
</dbReference>
<evidence type="ECO:0000256" key="8">
    <source>
        <dbReference type="ARBA" id="ARBA00023015"/>
    </source>
</evidence>
<evidence type="ECO:0000313" key="13">
    <source>
        <dbReference type="EMBL" id="BCS97256.1"/>
    </source>
</evidence>
<dbReference type="Pfam" id="PF02954">
    <property type="entry name" value="HTH_8"/>
    <property type="match status" value="1"/>
</dbReference>
<name>A0ABM7PJK5_9BACT</name>
<dbReference type="InterPro" id="IPR003593">
    <property type="entry name" value="AAA+_ATPase"/>
</dbReference>
<evidence type="ECO:0000256" key="6">
    <source>
        <dbReference type="ARBA" id="ARBA00022840"/>
    </source>
</evidence>
<dbReference type="InterPro" id="IPR025943">
    <property type="entry name" value="Sigma_54_int_dom_ATP-bd_2"/>
</dbReference>
<dbReference type="PROSITE" id="PS00688">
    <property type="entry name" value="SIGMA54_INTERACT_3"/>
    <property type="match status" value="1"/>
</dbReference>
<keyword evidence="9" id="KW-0238">DNA-binding</keyword>
<dbReference type="Pfam" id="PF00158">
    <property type="entry name" value="Sigma54_activat"/>
    <property type="match status" value="1"/>
</dbReference>
<dbReference type="PANTHER" id="PTHR32071">
    <property type="entry name" value="TRANSCRIPTIONAL REGULATORY PROTEIN"/>
    <property type="match status" value="1"/>
</dbReference>
<evidence type="ECO:0000256" key="10">
    <source>
        <dbReference type="ARBA" id="ARBA00023159"/>
    </source>
</evidence>
<accession>A0ABM7PJK5</accession>
<dbReference type="InterPro" id="IPR002197">
    <property type="entry name" value="HTH_Fis"/>
</dbReference>
<keyword evidence="10" id="KW-0010">Activator</keyword>
<dbReference type="SMART" id="SM00382">
    <property type="entry name" value="AAA"/>
    <property type="match status" value="1"/>
</dbReference>
<evidence type="ECO:0000256" key="3">
    <source>
        <dbReference type="ARBA" id="ARBA00022491"/>
    </source>
</evidence>
<proteinExistence type="predicted"/>
<dbReference type="InterPro" id="IPR058031">
    <property type="entry name" value="AAA_lid_NorR"/>
</dbReference>
<dbReference type="InterPro" id="IPR009057">
    <property type="entry name" value="Homeodomain-like_sf"/>
</dbReference>
<dbReference type="PROSITE" id="PS00676">
    <property type="entry name" value="SIGMA54_INTERACT_2"/>
    <property type="match status" value="1"/>
</dbReference>
<dbReference type="InterPro" id="IPR003018">
    <property type="entry name" value="GAF"/>
</dbReference>
<dbReference type="CDD" id="cd00009">
    <property type="entry name" value="AAA"/>
    <property type="match status" value="1"/>
</dbReference>
<evidence type="ECO:0000256" key="4">
    <source>
        <dbReference type="ARBA" id="ARBA00022553"/>
    </source>
</evidence>
<keyword evidence="11" id="KW-0804">Transcription</keyword>
<dbReference type="SUPFAM" id="SSF52540">
    <property type="entry name" value="P-loop containing nucleoside triphosphate hydrolases"/>
    <property type="match status" value="1"/>
</dbReference>
<evidence type="ECO:0000256" key="11">
    <source>
        <dbReference type="ARBA" id="ARBA00023163"/>
    </source>
</evidence>
<dbReference type="Gene3D" id="1.10.10.60">
    <property type="entry name" value="Homeodomain-like"/>
    <property type="match status" value="1"/>
</dbReference>
<dbReference type="PANTHER" id="PTHR32071:SF95">
    <property type="entry name" value="DNA-BINDING TRANSCRIPTIONAL REGULATOR NTRC"/>
    <property type="match status" value="1"/>
</dbReference>
<gene>
    <name evidence="13" type="ORF">DSLASN_28880</name>
</gene>
<dbReference type="Gene3D" id="3.40.50.300">
    <property type="entry name" value="P-loop containing nucleotide triphosphate hydrolases"/>
    <property type="match status" value="1"/>
</dbReference>
<evidence type="ECO:0000256" key="7">
    <source>
        <dbReference type="ARBA" id="ARBA00023012"/>
    </source>
</evidence>
<keyword evidence="5" id="KW-0547">Nucleotide-binding</keyword>
<dbReference type="Gene3D" id="3.30.450.40">
    <property type="match status" value="1"/>
</dbReference>
<evidence type="ECO:0000259" key="12">
    <source>
        <dbReference type="PROSITE" id="PS50045"/>
    </source>
</evidence>
<evidence type="ECO:0000256" key="9">
    <source>
        <dbReference type="ARBA" id="ARBA00023125"/>
    </source>
</evidence>
<dbReference type="InterPro" id="IPR029016">
    <property type="entry name" value="GAF-like_dom_sf"/>
</dbReference>
<keyword evidence="8" id="KW-0805">Transcription regulation</keyword>
<keyword evidence="7" id="KW-0902">Two-component regulatory system</keyword>
<dbReference type="SUPFAM" id="SSF55781">
    <property type="entry name" value="GAF domain-like"/>
    <property type="match status" value="1"/>
</dbReference>
<keyword evidence="2" id="KW-0963">Cytoplasm</keyword>
<dbReference type="InterPro" id="IPR002078">
    <property type="entry name" value="Sigma_54_int"/>
</dbReference>
<dbReference type="Gene3D" id="1.10.8.60">
    <property type="match status" value="1"/>
</dbReference>
<organism evidence="13 14">
    <name type="scientific">Desulfoluna limicola</name>
    <dbReference type="NCBI Taxonomy" id="2810562"/>
    <lineage>
        <taxon>Bacteria</taxon>
        <taxon>Pseudomonadati</taxon>
        <taxon>Thermodesulfobacteriota</taxon>
        <taxon>Desulfobacteria</taxon>
        <taxon>Desulfobacterales</taxon>
        <taxon>Desulfolunaceae</taxon>
        <taxon>Desulfoluna</taxon>
    </lineage>
</organism>
<dbReference type="PROSITE" id="PS00675">
    <property type="entry name" value="SIGMA54_INTERACT_1"/>
    <property type="match status" value="1"/>
</dbReference>
<evidence type="ECO:0000256" key="2">
    <source>
        <dbReference type="ARBA" id="ARBA00022490"/>
    </source>
</evidence>
<keyword evidence="14" id="KW-1185">Reference proteome</keyword>
<dbReference type="PROSITE" id="PS50045">
    <property type="entry name" value="SIGMA54_INTERACT_4"/>
    <property type="match status" value="1"/>
</dbReference>
<dbReference type="RefSeq" id="WP_236888684.1">
    <property type="nucleotide sequence ID" value="NZ_AP024488.1"/>
</dbReference>
<evidence type="ECO:0000313" key="14">
    <source>
        <dbReference type="Proteomes" id="UP001320148"/>
    </source>
</evidence>